<feature type="domain" description="SSD" evidence="7">
    <location>
        <begin position="260"/>
        <end position="387"/>
    </location>
</feature>
<keyword evidence="4 6" id="KW-1133">Transmembrane helix</keyword>
<evidence type="ECO:0000256" key="3">
    <source>
        <dbReference type="ARBA" id="ARBA00022692"/>
    </source>
</evidence>
<protein>
    <submittedName>
        <fullName evidence="8">MMPL family transporter</fullName>
    </submittedName>
</protein>
<keyword evidence="3 6" id="KW-0812">Transmembrane</keyword>
<reference evidence="8 9" key="1">
    <citation type="submission" date="2019-12" db="EMBL/GenBank/DDBJ databases">
        <title>Spirosoma sp. HMF4905 genome sequencing and assembly.</title>
        <authorList>
            <person name="Kang H."/>
            <person name="Cha I."/>
            <person name="Kim H."/>
            <person name="Joh K."/>
        </authorList>
    </citation>
    <scope>NUCLEOTIDE SEQUENCE [LARGE SCALE GENOMIC DNA]</scope>
    <source>
        <strain evidence="8 9">HMF4905</strain>
    </source>
</reference>
<gene>
    <name evidence="8" type="ORF">GO755_01840</name>
</gene>
<proteinExistence type="predicted"/>
<feature type="transmembrane region" description="Helical" evidence="6">
    <location>
        <begin position="421"/>
        <end position="440"/>
    </location>
</feature>
<evidence type="ECO:0000256" key="4">
    <source>
        <dbReference type="ARBA" id="ARBA00022989"/>
    </source>
</evidence>
<keyword evidence="9" id="KW-1185">Reference proteome</keyword>
<feature type="transmembrane region" description="Helical" evidence="6">
    <location>
        <begin position="333"/>
        <end position="353"/>
    </location>
</feature>
<feature type="domain" description="SSD" evidence="7">
    <location>
        <begin position="664"/>
        <end position="792"/>
    </location>
</feature>
<dbReference type="SUPFAM" id="SSF82866">
    <property type="entry name" value="Multidrug efflux transporter AcrB transmembrane domain"/>
    <property type="match status" value="2"/>
</dbReference>
<dbReference type="InterPro" id="IPR000731">
    <property type="entry name" value="SSD"/>
</dbReference>
<comment type="subcellular location">
    <subcellularLocation>
        <location evidence="1">Cell membrane</location>
        <topology evidence="1">Multi-pass membrane protein</topology>
    </subcellularLocation>
</comment>
<feature type="transmembrane region" description="Helical" evidence="6">
    <location>
        <begin position="695"/>
        <end position="714"/>
    </location>
</feature>
<dbReference type="RefSeq" id="WP_157582861.1">
    <property type="nucleotide sequence ID" value="NZ_WPIN01000001.1"/>
</dbReference>
<dbReference type="AlphaFoldDB" id="A0A7K1S4L2"/>
<dbReference type="EMBL" id="WPIN01000001">
    <property type="protein sequence ID" value="MVM28757.1"/>
    <property type="molecule type" value="Genomic_DNA"/>
</dbReference>
<evidence type="ECO:0000256" key="1">
    <source>
        <dbReference type="ARBA" id="ARBA00004651"/>
    </source>
</evidence>
<dbReference type="GO" id="GO:0022857">
    <property type="term" value="F:transmembrane transporter activity"/>
    <property type="evidence" value="ECO:0007669"/>
    <property type="project" value="InterPro"/>
</dbReference>
<feature type="transmembrane region" description="Helical" evidence="6">
    <location>
        <begin position="292"/>
        <end position="312"/>
    </location>
</feature>
<keyword evidence="2" id="KW-1003">Cell membrane</keyword>
<dbReference type="GO" id="GO:0005886">
    <property type="term" value="C:plasma membrane"/>
    <property type="evidence" value="ECO:0007669"/>
    <property type="project" value="UniProtKB-SubCell"/>
</dbReference>
<dbReference type="Gene3D" id="1.20.1640.10">
    <property type="entry name" value="Multidrug efflux transporter AcrB transmembrane domain"/>
    <property type="match status" value="2"/>
</dbReference>
<evidence type="ECO:0000256" key="2">
    <source>
        <dbReference type="ARBA" id="ARBA00022475"/>
    </source>
</evidence>
<evidence type="ECO:0000256" key="6">
    <source>
        <dbReference type="SAM" id="Phobius"/>
    </source>
</evidence>
<evidence type="ECO:0000313" key="9">
    <source>
        <dbReference type="Proteomes" id="UP000436006"/>
    </source>
</evidence>
<feature type="transmembrane region" description="Helical" evidence="6">
    <location>
        <begin position="12"/>
        <end position="30"/>
    </location>
</feature>
<dbReference type="InterPro" id="IPR001036">
    <property type="entry name" value="Acrflvin-R"/>
</dbReference>
<name>A0A7K1S4L2_9BACT</name>
<sequence>MIWHRISSFILGNRIALIVVVLLSTAFMGYQASKVKLSYELAKILPVTDPDYQRYEAFKSRFGQDGSVMVLCIETDSMYQLGFFNDWYALSQKIRKIEGVKDVVSNANLFGIIRDDSAHTFRIRPLVARPLTTQIGLDSLRTRIAALPFYRGLVSDSSGRAHLMAITFDQKVVNTKNRINLVRKVEAVADSFGKQHILLGSGTPQVIDGSGAAGTVHMSGMPYIRTEFSAKVSKEMSLFMGLAFLVTGLILFYFFRSLTIVLAALAVVGVGVVWATGYIVLFGYDITLLTGLIPPLIIVIGVPNAIFLLNRYHEELNRKRTQEEALTIATEKIGETTFFANVTTSIGFFVFYFTGSPLLLQFGLVAAFGIMTTYVVSLILIPIIFSYLSVPSAKQRGHLERRQVSGFLTWVNELVHTRRTAIYLFIGLVTAISIVGAFRINPIGYVVDDLPKNDPIYTDLKFIESRFKGVMPFEVSIDTKRPGRVLTPQTMTKIKVLEREFSKYNEFTRPLSLVEAVKFFYQSYRGGDPKYFALPGALELSQLASYAPQLKGAKNAAGGSAFKAYMDTTFRYTRISFQMPDVGTVRITELVNELQPKADSIFNIDRATGKRVATDEQYEVTITGNSVVFTRGNAYLLKNLAESTVLAVVLVSIILIILLRDIRLSLIAILPSVVPLIVTAGLMGFCDIHLKPSTILIFSIAFGISSDGTIYFITKYRDELRNQKLSLDQAISETIRYTGISMFYTAMILFAGFAIFAASTFQGTVALGILVSITLLMGMASNLILLPAFLLTIDKKRKGVRKE</sequence>
<dbReference type="PROSITE" id="PS50156">
    <property type="entry name" value="SSD"/>
    <property type="match status" value="2"/>
</dbReference>
<accession>A0A7K1S4L2</accession>
<comment type="caution">
    <text evidence="8">The sequence shown here is derived from an EMBL/GenBank/DDBJ whole genome shotgun (WGS) entry which is preliminary data.</text>
</comment>
<dbReference type="PANTHER" id="PTHR33406">
    <property type="entry name" value="MEMBRANE PROTEIN MJ1562-RELATED"/>
    <property type="match status" value="1"/>
</dbReference>
<dbReference type="Proteomes" id="UP000436006">
    <property type="component" value="Unassembled WGS sequence"/>
</dbReference>
<dbReference type="InterPro" id="IPR004869">
    <property type="entry name" value="MMPL_dom"/>
</dbReference>
<evidence type="ECO:0000313" key="8">
    <source>
        <dbReference type="EMBL" id="MVM28757.1"/>
    </source>
</evidence>
<dbReference type="InterPro" id="IPR050545">
    <property type="entry name" value="Mycobact_MmpL"/>
</dbReference>
<organism evidence="8 9">
    <name type="scientific">Spirosoma arboris</name>
    <dbReference type="NCBI Taxonomy" id="2682092"/>
    <lineage>
        <taxon>Bacteria</taxon>
        <taxon>Pseudomonadati</taxon>
        <taxon>Bacteroidota</taxon>
        <taxon>Cytophagia</taxon>
        <taxon>Cytophagales</taxon>
        <taxon>Cytophagaceae</taxon>
        <taxon>Spirosoma</taxon>
    </lineage>
</organism>
<feature type="transmembrane region" description="Helical" evidence="6">
    <location>
        <begin position="236"/>
        <end position="255"/>
    </location>
</feature>
<evidence type="ECO:0000259" key="7">
    <source>
        <dbReference type="PROSITE" id="PS50156"/>
    </source>
</evidence>
<feature type="transmembrane region" description="Helical" evidence="6">
    <location>
        <begin position="765"/>
        <end position="793"/>
    </location>
</feature>
<feature type="transmembrane region" description="Helical" evidence="6">
    <location>
        <begin position="640"/>
        <end position="659"/>
    </location>
</feature>
<evidence type="ECO:0000256" key="5">
    <source>
        <dbReference type="ARBA" id="ARBA00023136"/>
    </source>
</evidence>
<dbReference type="PANTHER" id="PTHR33406:SF12">
    <property type="entry name" value="BLR2997 PROTEIN"/>
    <property type="match status" value="1"/>
</dbReference>
<feature type="transmembrane region" description="Helical" evidence="6">
    <location>
        <begin position="262"/>
        <end position="286"/>
    </location>
</feature>
<dbReference type="Pfam" id="PF03176">
    <property type="entry name" value="MMPL"/>
    <property type="match status" value="2"/>
</dbReference>
<dbReference type="PRINTS" id="PR00702">
    <property type="entry name" value="ACRIFLAVINRP"/>
</dbReference>
<feature type="transmembrane region" description="Helical" evidence="6">
    <location>
        <begin position="359"/>
        <end position="388"/>
    </location>
</feature>
<keyword evidence="5 6" id="KW-0472">Membrane</keyword>
<feature type="transmembrane region" description="Helical" evidence="6">
    <location>
        <begin position="735"/>
        <end position="759"/>
    </location>
</feature>
<feature type="transmembrane region" description="Helical" evidence="6">
    <location>
        <begin position="666"/>
        <end position="683"/>
    </location>
</feature>